<proteinExistence type="predicted"/>
<gene>
    <name evidence="1" type="ORF">PCOR1329_LOCUS80713</name>
</gene>
<organism evidence="1 2">
    <name type="scientific">Prorocentrum cordatum</name>
    <dbReference type="NCBI Taxonomy" id="2364126"/>
    <lineage>
        <taxon>Eukaryota</taxon>
        <taxon>Sar</taxon>
        <taxon>Alveolata</taxon>
        <taxon>Dinophyceae</taxon>
        <taxon>Prorocentrales</taxon>
        <taxon>Prorocentraceae</taxon>
        <taxon>Prorocentrum</taxon>
    </lineage>
</organism>
<keyword evidence="2" id="KW-1185">Reference proteome</keyword>
<dbReference type="Proteomes" id="UP001189429">
    <property type="component" value="Unassembled WGS sequence"/>
</dbReference>
<feature type="non-terminal residue" evidence="1">
    <location>
        <position position="1"/>
    </location>
</feature>
<reference evidence="1" key="1">
    <citation type="submission" date="2023-10" db="EMBL/GenBank/DDBJ databases">
        <authorList>
            <person name="Chen Y."/>
            <person name="Shah S."/>
            <person name="Dougan E. K."/>
            <person name="Thang M."/>
            <person name="Chan C."/>
        </authorList>
    </citation>
    <scope>NUCLEOTIDE SEQUENCE [LARGE SCALE GENOMIC DNA]</scope>
</reference>
<evidence type="ECO:0000313" key="2">
    <source>
        <dbReference type="Proteomes" id="UP001189429"/>
    </source>
</evidence>
<dbReference type="EMBL" id="CAUYUJ010021460">
    <property type="protein sequence ID" value="CAK0904787.1"/>
    <property type="molecule type" value="Genomic_DNA"/>
</dbReference>
<accession>A0ABN9Y103</accession>
<name>A0ABN9Y103_9DINO</name>
<feature type="non-terminal residue" evidence="1">
    <location>
        <position position="99"/>
    </location>
</feature>
<comment type="caution">
    <text evidence="1">The sequence shown here is derived from an EMBL/GenBank/DDBJ whole genome shotgun (WGS) entry which is preliminary data.</text>
</comment>
<protein>
    <submittedName>
        <fullName evidence="1">Uncharacterized protein</fullName>
    </submittedName>
</protein>
<evidence type="ECO:0000313" key="1">
    <source>
        <dbReference type="EMBL" id="CAK0904787.1"/>
    </source>
</evidence>
<sequence>VAGPLLRVRAWGGGEFARRAASALLLSDPDNPEHPDAGKGLQARLVFVDLARGARLGPQRWEGGQILHDLAHPDTDRRWLWDLMAVDYAAPFLFECVTA</sequence>